<dbReference type="Pfam" id="PF11731">
    <property type="entry name" value="Cdd1"/>
    <property type="match status" value="1"/>
</dbReference>
<dbReference type="EMBL" id="JABBPK010000001">
    <property type="protein sequence ID" value="NMO79879.1"/>
    <property type="molecule type" value="Genomic_DNA"/>
</dbReference>
<organism evidence="1 2">
    <name type="scientific">Niallia alba</name>
    <dbReference type="NCBI Taxonomy" id="2729105"/>
    <lineage>
        <taxon>Bacteria</taxon>
        <taxon>Bacillati</taxon>
        <taxon>Bacillota</taxon>
        <taxon>Bacilli</taxon>
        <taxon>Bacillales</taxon>
        <taxon>Bacillaceae</taxon>
        <taxon>Niallia</taxon>
    </lineage>
</organism>
<sequence>MNSYPKLPLSNDEKKQLRKAKVKIGEIHTLNTTQIVEILETSIERARLVKALAEFQTVPTIGYELAEKLVFQLELFSLEEISQKNGAQLFDKLEQKMGVWTDSCVEDQIRCVIDYANNPGSNRKWFDFTNERKSYRSTFGYPEDRPKKAWYDKGRI</sequence>
<gene>
    <name evidence="1" type="ORF">HHU08_23435</name>
</gene>
<proteinExistence type="predicted"/>
<evidence type="ECO:0000313" key="2">
    <source>
        <dbReference type="Proteomes" id="UP000588491"/>
    </source>
</evidence>
<reference evidence="1 2" key="1">
    <citation type="submission" date="2020-04" db="EMBL/GenBank/DDBJ databases">
        <title>Bacillus sp. UniB3 isolated from commercial digestive syrup.</title>
        <authorList>
            <person name="Thorat V."/>
            <person name="Kirdat K."/>
            <person name="Tiwarekar B."/>
            <person name="Yadav A."/>
        </authorList>
    </citation>
    <scope>NUCLEOTIDE SEQUENCE [LARGE SCALE GENOMIC DNA]</scope>
    <source>
        <strain evidence="1 2">UniB3</strain>
    </source>
</reference>
<dbReference type="InterPro" id="IPR021725">
    <property type="entry name" value="Cdd1"/>
</dbReference>
<keyword evidence="2" id="KW-1185">Reference proteome</keyword>
<dbReference type="Proteomes" id="UP000588491">
    <property type="component" value="Unassembled WGS sequence"/>
</dbReference>
<name>A0A7Y0PQU3_9BACI</name>
<evidence type="ECO:0000313" key="1">
    <source>
        <dbReference type="EMBL" id="NMO79879.1"/>
    </source>
</evidence>
<dbReference type="RefSeq" id="WP_169189453.1">
    <property type="nucleotide sequence ID" value="NZ_JABBPK010000001.1"/>
</dbReference>
<dbReference type="AlphaFoldDB" id="A0A7Y0PQU3"/>
<accession>A0A7Y0PQU3</accession>
<protein>
    <submittedName>
        <fullName evidence="1">Pathogenicity locus</fullName>
    </submittedName>
</protein>
<comment type="caution">
    <text evidence="1">The sequence shown here is derived from an EMBL/GenBank/DDBJ whole genome shotgun (WGS) entry which is preliminary data.</text>
</comment>